<evidence type="ECO:0000256" key="3">
    <source>
        <dbReference type="ARBA" id="ARBA00023082"/>
    </source>
</evidence>
<dbReference type="AlphaFoldDB" id="A0A7W0CDF6"/>
<accession>A0A7W0CDF6</accession>
<evidence type="ECO:0000259" key="5">
    <source>
        <dbReference type="Pfam" id="PF04542"/>
    </source>
</evidence>
<dbReference type="NCBIfam" id="TIGR02937">
    <property type="entry name" value="sigma70-ECF"/>
    <property type="match status" value="1"/>
</dbReference>
<comment type="similarity">
    <text evidence="1">Belongs to the sigma-70 factor family. ECF subfamily.</text>
</comment>
<dbReference type="EMBL" id="JACDUR010000001">
    <property type="protein sequence ID" value="MBA2889122.1"/>
    <property type="molecule type" value="Genomic_DNA"/>
</dbReference>
<keyword evidence="8" id="KW-1185">Reference proteome</keyword>
<evidence type="ECO:0000256" key="2">
    <source>
        <dbReference type="ARBA" id="ARBA00023015"/>
    </source>
</evidence>
<keyword evidence="3" id="KW-0731">Sigma factor</keyword>
<dbReference type="PANTHER" id="PTHR43133:SF25">
    <property type="entry name" value="RNA POLYMERASE SIGMA FACTOR RFAY-RELATED"/>
    <property type="match status" value="1"/>
</dbReference>
<dbReference type="PANTHER" id="PTHR43133">
    <property type="entry name" value="RNA POLYMERASE ECF-TYPE SIGMA FACTO"/>
    <property type="match status" value="1"/>
</dbReference>
<feature type="domain" description="RNA polymerase sigma-70 region 2" evidence="5">
    <location>
        <begin position="23"/>
        <end position="90"/>
    </location>
</feature>
<dbReference type="InterPro" id="IPR013249">
    <property type="entry name" value="RNA_pol_sigma70_r4_t2"/>
</dbReference>
<dbReference type="GO" id="GO:0003677">
    <property type="term" value="F:DNA binding"/>
    <property type="evidence" value="ECO:0007669"/>
    <property type="project" value="InterPro"/>
</dbReference>
<dbReference type="Pfam" id="PF04542">
    <property type="entry name" value="Sigma70_r2"/>
    <property type="match status" value="1"/>
</dbReference>
<keyword evidence="4" id="KW-0804">Transcription</keyword>
<evidence type="ECO:0000259" key="6">
    <source>
        <dbReference type="Pfam" id="PF08281"/>
    </source>
</evidence>
<dbReference type="Pfam" id="PF08281">
    <property type="entry name" value="Sigma70_r4_2"/>
    <property type="match status" value="1"/>
</dbReference>
<evidence type="ECO:0000313" key="8">
    <source>
        <dbReference type="Proteomes" id="UP000530928"/>
    </source>
</evidence>
<evidence type="ECO:0000256" key="4">
    <source>
        <dbReference type="ARBA" id="ARBA00023163"/>
    </source>
</evidence>
<name>A0A7W0CDF6_9ACTN</name>
<dbReference type="GO" id="GO:0006352">
    <property type="term" value="P:DNA-templated transcription initiation"/>
    <property type="evidence" value="ECO:0007669"/>
    <property type="project" value="InterPro"/>
</dbReference>
<dbReference type="Proteomes" id="UP000530928">
    <property type="component" value="Unassembled WGS sequence"/>
</dbReference>
<gene>
    <name evidence="7" type="ORF">HNR30_000457</name>
</gene>
<dbReference type="InterPro" id="IPR039425">
    <property type="entry name" value="RNA_pol_sigma-70-like"/>
</dbReference>
<dbReference type="Gene3D" id="1.10.10.10">
    <property type="entry name" value="Winged helix-like DNA-binding domain superfamily/Winged helix DNA-binding domain"/>
    <property type="match status" value="1"/>
</dbReference>
<dbReference type="InterPro" id="IPR013324">
    <property type="entry name" value="RNA_pol_sigma_r3/r4-like"/>
</dbReference>
<evidence type="ECO:0000313" key="7">
    <source>
        <dbReference type="EMBL" id="MBA2889122.1"/>
    </source>
</evidence>
<sequence length="184" mass="20914">MLTLDDATLIGRSLGEPEMFAQLFDRHADEIFRYAARRLGPELAEDVVGEVFLTAFRRRSGYDTTRPDARPWLYGIATKKIAAHRRAEMRRARAMARLAAERPDGFDERSAERVTAEQLQPRLARALTRLNAGERDLLLLLAWADLTYEDAALALGVPVGTVRSRLHRLRAKVRRALPEEFHHG</sequence>
<dbReference type="InterPro" id="IPR036388">
    <property type="entry name" value="WH-like_DNA-bd_sf"/>
</dbReference>
<dbReference type="RefSeq" id="WP_312894190.1">
    <property type="nucleotide sequence ID" value="NZ_BAABAM010000001.1"/>
</dbReference>
<keyword evidence="2" id="KW-0805">Transcription regulation</keyword>
<dbReference type="Gene3D" id="1.10.1740.10">
    <property type="match status" value="1"/>
</dbReference>
<feature type="domain" description="RNA polymerase sigma factor 70 region 4 type 2" evidence="6">
    <location>
        <begin position="123"/>
        <end position="172"/>
    </location>
</feature>
<proteinExistence type="inferred from homology"/>
<reference evidence="7 8" key="1">
    <citation type="submission" date="2020-07" db="EMBL/GenBank/DDBJ databases">
        <title>Genomic Encyclopedia of Type Strains, Phase IV (KMG-IV): sequencing the most valuable type-strain genomes for metagenomic binning, comparative biology and taxonomic classification.</title>
        <authorList>
            <person name="Goeker M."/>
        </authorList>
    </citation>
    <scope>NUCLEOTIDE SEQUENCE [LARGE SCALE GENOMIC DNA]</scope>
    <source>
        <strain evidence="7 8">DSM 45533</strain>
    </source>
</reference>
<dbReference type="InterPro" id="IPR014284">
    <property type="entry name" value="RNA_pol_sigma-70_dom"/>
</dbReference>
<dbReference type="InterPro" id="IPR007627">
    <property type="entry name" value="RNA_pol_sigma70_r2"/>
</dbReference>
<protein>
    <submittedName>
        <fullName evidence="7">RNA polymerase sigma-70 factor (ECF subfamily)</fullName>
    </submittedName>
</protein>
<dbReference type="InterPro" id="IPR013325">
    <property type="entry name" value="RNA_pol_sigma_r2"/>
</dbReference>
<evidence type="ECO:0000256" key="1">
    <source>
        <dbReference type="ARBA" id="ARBA00010641"/>
    </source>
</evidence>
<dbReference type="SUPFAM" id="SSF88946">
    <property type="entry name" value="Sigma2 domain of RNA polymerase sigma factors"/>
    <property type="match status" value="1"/>
</dbReference>
<dbReference type="SUPFAM" id="SSF88659">
    <property type="entry name" value="Sigma3 and sigma4 domains of RNA polymerase sigma factors"/>
    <property type="match status" value="1"/>
</dbReference>
<organism evidence="7 8">
    <name type="scientific">Nonomuraea soli</name>
    <dbReference type="NCBI Taxonomy" id="1032476"/>
    <lineage>
        <taxon>Bacteria</taxon>
        <taxon>Bacillati</taxon>
        <taxon>Actinomycetota</taxon>
        <taxon>Actinomycetes</taxon>
        <taxon>Streptosporangiales</taxon>
        <taxon>Streptosporangiaceae</taxon>
        <taxon>Nonomuraea</taxon>
    </lineage>
</organism>
<comment type="caution">
    <text evidence="7">The sequence shown here is derived from an EMBL/GenBank/DDBJ whole genome shotgun (WGS) entry which is preliminary data.</text>
</comment>
<dbReference type="GO" id="GO:0016987">
    <property type="term" value="F:sigma factor activity"/>
    <property type="evidence" value="ECO:0007669"/>
    <property type="project" value="UniProtKB-KW"/>
</dbReference>